<proteinExistence type="predicted"/>
<evidence type="ECO:0000313" key="2">
    <source>
        <dbReference type="Proteomes" id="UP000032541"/>
    </source>
</evidence>
<organism evidence="1 2">
    <name type="scientific">Prevotella intermedia ZT</name>
    <dbReference type="NCBI Taxonomy" id="1347790"/>
    <lineage>
        <taxon>Bacteria</taxon>
        <taxon>Pseudomonadati</taxon>
        <taxon>Bacteroidota</taxon>
        <taxon>Bacteroidia</taxon>
        <taxon>Bacteroidales</taxon>
        <taxon>Prevotellaceae</taxon>
        <taxon>Prevotella</taxon>
    </lineage>
</organism>
<sequence length="77" mass="8873">MCIAKEIFDFALKGVKTFRQASLGNFNEESEEVKHLKEEIMNNSSSTSTDRQNLRSDQRAIYGDVRKTYNKIVIDNV</sequence>
<gene>
    <name evidence="1" type="ORF">M573_102152</name>
</gene>
<dbReference type="AlphaFoldDB" id="A0AAP0YWV2"/>
<dbReference type="Proteomes" id="UP000032541">
    <property type="component" value="Unassembled WGS sequence"/>
</dbReference>
<evidence type="ECO:0000313" key="1">
    <source>
        <dbReference type="EMBL" id="KJJ88037.1"/>
    </source>
</evidence>
<name>A0AAP0YWV2_PREIN</name>
<dbReference type="EMBL" id="ATMK01000002">
    <property type="protein sequence ID" value="KJJ88037.1"/>
    <property type="molecule type" value="Genomic_DNA"/>
</dbReference>
<dbReference type="RefSeq" id="WP_028904925.1">
    <property type="nucleotide sequence ID" value="NZ_ATMK01000002.1"/>
</dbReference>
<protein>
    <submittedName>
        <fullName evidence="1">Uncharacterized protein</fullName>
    </submittedName>
</protein>
<dbReference type="GeneID" id="34516718"/>
<accession>A0AAP0YWV2</accession>
<comment type="caution">
    <text evidence="1">The sequence shown here is derived from an EMBL/GenBank/DDBJ whole genome shotgun (WGS) entry which is preliminary data.</text>
</comment>
<reference evidence="1 2" key="1">
    <citation type="journal article" date="2015" name="BMC Genomics">
        <title>Comparative genome analysis of Prevotella intermedia strain isolated from infected root canal reveals features related to pathogenicity and adaptation.</title>
        <authorList>
            <person name="Ruan Y."/>
            <person name="Shen L."/>
            <person name="Zou Y."/>
            <person name="Qi Z."/>
            <person name="Yin J."/>
            <person name="Jiang J."/>
            <person name="Guo L."/>
            <person name="He L."/>
            <person name="Chen Z."/>
            <person name="Tang Z."/>
            <person name="Qin S."/>
        </authorList>
    </citation>
    <scope>NUCLEOTIDE SEQUENCE [LARGE SCALE GENOMIC DNA]</scope>
    <source>
        <strain evidence="1 2">ZT</strain>
    </source>
</reference>